<keyword evidence="2" id="KW-1185">Reference proteome</keyword>
<organism evidence="1 2">
    <name type="scientific">Actinoallomurus vinaceus</name>
    <dbReference type="NCBI Taxonomy" id="1080074"/>
    <lineage>
        <taxon>Bacteria</taxon>
        <taxon>Bacillati</taxon>
        <taxon>Actinomycetota</taxon>
        <taxon>Actinomycetes</taxon>
        <taxon>Streptosporangiales</taxon>
        <taxon>Thermomonosporaceae</taxon>
        <taxon>Actinoallomurus</taxon>
    </lineage>
</organism>
<protein>
    <submittedName>
        <fullName evidence="1">Uncharacterized protein</fullName>
    </submittedName>
</protein>
<accession>A0ABP8UUS1</accession>
<reference evidence="2" key="1">
    <citation type="journal article" date="2019" name="Int. J. Syst. Evol. Microbiol.">
        <title>The Global Catalogue of Microorganisms (GCM) 10K type strain sequencing project: providing services to taxonomists for standard genome sequencing and annotation.</title>
        <authorList>
            <consortium name="The Broad Institute Genomics Platform"/>
            <consortium name="The Broad Institute Genome Sequencing Center for Infectious Disease"/>
            <person name="Wu L."/>
            <person name="Ma J."/>
        </authorList>
    </citation>
    <scope>NUCLEOTIDE SEQUENCE [LARGE SCALE GENOMIC DNA]</scope>
    <source>
        <strain evidence="2">JCM 17939</strain>
    </source>
</reference>
<dbReference type="EMBL" id="BAABHK010000025">
    <property type="protein sequence ID" value="GAA4639063.1"/>
    <property type="molecule type" value="Genomic_DNA"/>
</dbReference>
<proteinExistence type="predicted"/>
<comment type="caution">
    <text evidence="1">The sequence shown here is derived from an EMBL/GenBank/DDBJ whole genome shotgun (WGS) entry which is preliminary data.</text>
</comment>
<dbReference type="Proteomes" id="UP001501442">
    <property type="component" value="Unassembled WGS sequence"/>
</dbReference>
<evidence type="ECO:0000313" key="1">
    <source>
        <dbReference type="EMBL" id="GAA4639063.1"/>
    </source>
</evidence>
<evidence type="ECO:0000313" key="2">
    <source>
        <dbReference type="Proteomes" id="UP001501442"/>
    </source>
</evidence>
<sequence>MDQIITEFLIKVNKALGIAVRGETVTKVPQFTAQCGVIVDLAVEDRDHGSVLVVNRLIPTGHVDDCEAPHAECGVLVIVEARTIRPAVSEHLAHAAEKTGIRMTH</sequence>
<name>A0ABP8UUS1_9ACTN</name>
<gene>
    <name evidence="1" type="ORF">GCM10023196_099230</name>
</gene>